<keyword evidence="2" id="KW-0378">Hydrolase</keyword>
<accession>A0A0G1J0Q6</accession>
<evidence type="ECO:0000313" key="2">
    <source>
        <dbReference type="EMBL" id="KKT37672.1"/>
    </source>
</evidence>
<gene>
    <name evidence="2" type="ORF">UW22_C0020G0009</name>
</gene>
<dbReference type="InterPro" id="IPR050266">
    <property type="entry name" value="AB_hydrolase_sf"/>
</dbReference>
<dbReference type="SUPFAM" id="SSF53474">
    <property type="entry name" value="alpha/beta-Hydrolases"/>
    <property type="match status" value="1"/>
</dbReference>
<name>A0A0G1J0Q6_9BACT</name>
<evidence type="ECO:0000259" key="1">
    <source>
        <dbReference type="Pfam" id="PF12697"/>
    </source>
</evidence>
<dbReference type="Pfam" id="PF12697">
    <property type="entry name" value="Abhydrolase_6"/>
    <property type="match status" value="1"/>
</dbReference>
<feature type="domain" description="AB hydrolase-1" evidence="1">
    <location>
        <begin position="25"/>
        <end position="242"/>
    </location>
</feature>
<dbReference type="PANTHER" id="PTHR43798">
    <property type="entry name" value="MONOACYLGLYCEROL LIPASE"/>
    <property type="match status" value="1"/>
</dbReference>
<dbReference type="EMBL" id="LCHM01000020">
    <property type="protein sequence ID" value="KKT37672.1"/>
    <property type="molecule type" value="Genomic_DNA"/>
</dbReference>
<protein>
    <submittedName>
        <fullName evidence="2">Alpha/beta hydrolase</fullName>
    </submittedName>
</protein>
<dbReference type="AlphaFoldDB" id="A0A0G1J0Q6"/>
<proteinExistence type="predicted"/>
<dbReference type="GO" id="GO:0016787">
    <property type="term" value="F:hydrolase activity"/>
    <property type="evidence" value="ECO:0007669"/>
    <property type="project" value="UniProtKB-KW"/>
</dbReference>
<dbReference type="Gene3D" id="3.40.50.1820">
    <property type="entry name" value="alpha/beta hydrolase"/>
    <property type="match status" value="1"/>
</dbReference>
<sequence length="249" mass="28378">MKKTIIINDCLIQYHSYPSKGSKTILFLHGWRSDGSIWNDIAMKINKDNYSVYALDLPGFGGSSAPKTPFTISDYADIVSGFMEKMKIKKTILVGHSFGGRIAIKLASAKPELVSKLVLVDSAGFVNMKKQGYQLYAKLVKPLFKPKWMQRIRTWIYKKMGAEDYVSTPYLRETFLNVIKEDVTSDLSNIRIPSLLLWGDKDMDTPVSYGKKMHVKIRNSQLVVLQDAGHFCFLDKPTEFYQALIRFIT</sequence>
<dbReference type="PANTHER" id="PTHR43798:SF33">
    <property type="entry name" value="HYDROLASE, PUTATIVE (AFU_ORTHOLOGUE AFUA_2G14860)-RELATED"/>
    <property type="match status" value="1"/>
</dbReference>
<dbReference type="PRINTS" id="PR00111">
    <property type="entry name" value="ABHYDROLASE"/>
</dbReference>
<dbReference type="InterPro" id="IPR029058">
    <property type="entry name" value="AB_hydrolase_fold"/>
</dbReference>
<organism evidence="2 3">
    <name type="scientific">Candidatus Gottesmanbacteria bacterium GW2011_GWB1_44_11c</name>
    <dbReference type="NCBI Taxonomy" id="1618447"/>
    <lineage>
        <taxon>Bacteria</taxon>
        <taxon>Candidatus Gottesmaniibacteriota</taxon>
    </lineage>
</organism>
<evidence type="ECO:0000313" key="3">
    <source>
        <dbReference type="Proteomes" id="UP000034617"/>
    </source>
</evidence>
<comment type="caution">
    <text evidence="2">The sequence shown here is derived from an EMBL/GenBank/DDBJ whole genome shotgun (WGS) entry which is preliminary data.</text>
</comment>
<dbReference type="GO" id="GO:0016020">
    <property type="term" value="C:membrane"/>
    <property type="evidence" value="ECO:0007669"/>
    <property type="project" value="TreeGrafter"/>
</dbReference>
<reference evidence="2 3" key="1">
    <citation type="journal article" date="2015" name="Nature">
        <title>rRNA introns, odd ribosomes, and small enigmatic genomes across a large radiation of phyla.</title>
        <authorList>
            <person name="Brown C.T."/>
            <person name="Hug L.A."/>
            <person name="Thomas B.C."/>
            <person name="Sharon I."/>
            <person name="Castelle C.J."/>
            <person name="Singh A."/>
            <person name="Wilkins M.J."/>
            <person name="Williams K.H."/>
            <person name="Banfield J.F."/>
        </authorList>
    </citation>
    <scope>NUCLEOTIDE SEQUENCE [LARGE SCALE GENOMIC DNA]</scope>
</reference>
<dbReference type="InterPro" id="IPR000073">
    <property type="entry name" value="AB_hydrolase_1"/>
</dbReference>
<dbReference type="Proteomes" id="UP000034617">
    <property type="component" value="Unassembled WGS sequence"/>
</dbReference>